<proteinExistence type="predicted"/>
<evidence type="ECO:0000313" key="2">
    <source>
        <dbReference type="Proteomes" id="UP000077202"/>
    </source>
</evidence>
<evidence type="ECO:0000313" key="1">
    <source>
        <dbReference type="EMBL" id="OAE19209.1"/>
    </source>
</evidence>
<protein>
    <submittedName>
        <fullName evidence="1">Uncharacterized protein</fullName>
    </submittedName>
</protein>
<accession>A0A176VE96</accession>
<comment type="caution">
    <text evidence="1">The sequence shown here is derived from an EMBL/GenBank/DDBJ whole genome shotgun (WGS) entry which is preliminary data.</text>
</comment>
<gene>
    <name evidence="1" type="ORF">AXG93_4751s1140</name>
</gene>
<organism evidence="1 2">
    <name type="scientific">Marchantia polymorpha subsp. ruderalis</name>
    <dbReference type="NCBI Taxonomy" id="1480154"/>
    <lineage>
        <taxon>Eukaryota</taxon>
        <taxon>Viridiplantae</taxon>
        <taxon>Streptophyta</taxon>
        <taxon>Embryophyta</taxon>
        <taxon>Marchantiophyta</taxon>
        <taxon>Marchantiopsida</taxon>
        <taxon>Marchantiidae</taxon>
        <taxon>Marchantiales</taxon>
        <taxon>Marchantiaceae</taxon>
        <taxon>Marchantia</taxon>
    </lineage>
</organism>
<dbReference type="EMBL" id="LVLJ01003911">
    <property type="protein sequence ID" value="OAE19209.1"/>
    <property type="molecule type" value="Genomic_DNA"/>
</dbReference>
<dbReference type="Proteomes" id="UP000077202">
    <property type="component" value="Unassembled WGS sequence"/>
</dbReference>
<dbReference type="AlphaFoldDB" id="A0A176VE96"/>
<keyword evidence="2" id="KW-1185">Reference proteome</keyword>
<reference evidence="1" key="1">
    <citation type="submission" date="2016-03" db="EMBL/GenBank/DDBJ databases">
        <title>Mechanisms controlling the formation of the plant cell surface in tip-growing cells are functionally conserved among land plants.</title>
        <authorList>
            <person name="Honkanen S."/>
            <person name="Jones V.A."/>
            <person name="Morieri G."/>
            <person name="Champion C."/>
            <person name="Hetherington A.J."/>
            <person name="Kelly S."/>
            <person name="Saint-Marcoux D."/>
            <person name="Proust H."/>
            <person name="Prescott H."/>
            <person name="Dolan L."/>
        </authorList>
    </citation>
    <scope>NUCLEOTIDE SEQUENCE [LARGE SCALE GENOMIC DNA]</scope>
    <source>
        <tissue evidence="1">Whole gametophyte</tissue>
    </source>
</reference>
<name>A0A176VE96_MARPO</name>
<sequence length="159" mass="18463">MLEDKLQDMAWRLSRVEVTSSKSECAHKSAQNDIAYRNLELKLEKARILQRVRMRRRRKKRKTEKRTRSWRTLMLCRRLSVEEVLIVKGGQGEHLDVVHGCFNKLFVYGSFFHLFYVNQDDLVQNSPIEGEEEIEADSGLPANVVVISRGLGRDSAVVF</sequence>